<gene>
    <name evidence="2" type="ORF">V1477_015461</name>
</gene>
<evidence type="ECO:0000313" key="2">
    <source>
        <dbReference type="EMBL" id="KAL2731638.1"/>
    </source>
</evidence>
<keyword evidence="3" id="KW-1185">Reference proteome</keyword>
<keyword evidence="1" id="KW-0812">Transmembrane</keyword>
<dbReference type="Proteomes" id="UP001607303">
    <property type="component" value="Unassembled WGS sequence"/>
</dbReference>
<keyword evidence="1" id="KW-0472">Membrane</keyword>
<dbReference type="AlphaFoldDB" id="A0ABD2BFX2"/>
<dbReference type="EMBL" id="JAYRBN010000076">
    <property type="protein sequence ID" value="KAL2731638.1"/>
    <property type="molecule type" value="Genomic_DNA"/>
</dbReference>
<keyword evidence="1" id="KW-1133">Transmembrane helix</keyword>
<sequence>MDVFHKNQSQVELHILCCQALFVYLLILKYVLYHKTVFTNFSLEIIKITYMYCIISKRILVFLRSLERASILSMKKMIKLFPSYKLH</sequence>
<name>A0ABD2BFX2_VESMC</name>
<reference evidence="2 3" key="1">
    <citation type="journal article" date="2024" name="Ann. Entomol. Soc. Am.">
        <title>Genomic analyses of the southern and eastern yellowjacket wasps (Hymenoptera: Vespidae) reveal evolutionary signatures of social life.</title>
        <authorList>
            <person name="Catto M.A."/>
            <person name="Caine P.B."/>
            <person name="Orr S.E."/>
            <person name="Hunt B.G."/>
            <person name="Goodisman M.A.D."/>
        </authorList>
    </citation>
    <scope>NUCLEOTIDE SEQUENCE [LARGE SCALE GENOMIC DNA]</scope>
    <source>
        <strain evidence="2">232</strain>
        <tissue evidence="2">Head and thorax</tissue>
    </source>
</reference>
<protein>
    <submittedName>
        <fullName evidence="2">Uncharacterized protein</fullName>
    </submittedName>
</protein>
<evidence type="ECO:0000313" key="3">
    <source>
        <dbReference type="Proteomes" id="UP001607303"/>
    </source>
</evidence>
<evidence type="ECO:0000256" key="1">
    <source>
        <dbReference type="SAM" id="Phobius"/>
    </source>
</evidence>
<feature type="transmembrane region" description="Helical" evidence="1">
    <location>
        <begin position="12"/>
        <end position="33"/>
    </location>
</feature>
<accession>A0ABD2BFX2</accession>
<organism evidence="2 3">
    <name type="scientific">Vespula maculifrons</name>
    <name type="common">Eastern yellow jacket</name>
    <name type="synonym">Wasp</name>
    <dbReference type="NCBI Taxonomy" id="7453"/>
    <lineage>
        <taxon>Eukaryota</taxon>
        <taxon>Metazoa</taxon>
        <taxon>Ecdysozoa</taxon>
        <taxon>Arthropoda</taxon>
        <taxon>Hexapoda</taxon>
        <taxon>Insecta</taxon>
        <taxon>Pterygota</taxon>
        <taxon>Neoptera</taxon>
        <taxon>Endopterygota</taxon>
        <taxon>Hymenoptera</taxon>
        <taxon>Apocrita</taxon>
        <taxon>Aculeata</taxon>
        <taxon>Vespoidea</taxon>
        <taxon>Vespidae</taxon>
        <taxon>Vespinae</taxon>
        <taxon>Vespula</taxon>
    </lineage>
</organism>
<comment type="caution">
    <text evidence="2">The sequence shown here is derived from an EMBL/GenBank/DDBJ whole genome shotgun (WGS) entry which is preliminary data.</text>
</comment>
<proteinExistence type="predicted"/>